<feature type="chain" id="PRO_5036817248" description="Lipoprotein" evidence="1">
    <location>
        <begin position="23"/>
        <end position="156"/>
    </location>
</feature>
<keyword evidence="3" id="KW-1185">Reference proteome</keyword>
<proteinExistence type="predicted"/>
<sequence>MIPHYLLLAALAITLCACNAKSAPETAAEPAPTAQATQASYPSIPAEKIAYLGENATYLDGIFYHLPISMNQDNLDQIRATLSTIAAEPATIPAGAKPIAHLWFQVNGKNVEEADLYFQDDIAAYVWYENGKPAYSNLMTVAGIDFYNSIINSVPK</sequence>
<protein>
    <recommendedName>
        <fullName evidence="4">Lipoprotein</fullName>
    </recommendedName>
</protein>
<dbReference type="Proteomes" id="UP000650081">
    <property type="component" value="Unassembled WGS sequence"/>
</dbReference>
<reference evidence="2" key="1">
    <citation type="submission" date="2020-08" db="EMBL/GenBank/DDBJ databases">
        <title>Lewinella bacteria from marine environments.</title>
        <authorList>
            <person name="Zhong Y."/>
        </authorList>
    </citation>
    <scope>NUCLEOTIDE SEQUENCE</scope>
    <source>
        <strain evidence="2">KCTC 42187</strain>
    </source>
</reference>
<evidence type="ECO:0000313" key="3">
    <source>
        <dbReference type="Proteomes" id="UP000650081"/>
    </source>
</evidence>
<dbReference type="EMBL" id="JACSIT010000096">
    <property type="protein sequence ID" value="MBC6994321.1"/>
    <property type="molecule type" value="Genomic_DNA"/>
</dbReference>
<keyword evidence="1" id="KW-0732">Signal</keyword>
<evidence type="ECO:0000256" key="1">
    <source>
        <dbReference type="SAM" id="SignalP"/>
    </source>
</evidence>
<dbReference type="RefSeq" id="WP_187466402.1">
    <property type="nucleotide sequence ID" value="NZ_JACSIT010000096.1"/>
</dbReference>
<comment type="caution">
    <text evidence="2">The sequence shown here is derived from an EMBL/GenBank/DDBJ whole genome shotgun (WGS) entry which is preliminary data.</text>
</comment>
<evidence type="ECO:0008006" key="4">
    <source>
        <dbReference type="Google" id="ProtNLM"/>
    </source>
</evidence>
<evidence type="ECO:0000313" key="2">
    <source>
        <dbReference type="EMBL" id="MBC6994321.1"/>
    </source>
</evidence>
<feature type="signal peptide" evidence="1">
    <location>
        <begin position="1"/>
        <end position="22"/>
    </location>
</feature>
<name>A0A923PMC3_9BACT</name>
<organism evidence="2 3">
    <name type="scientific">Neolewinella lacunae</name>
    <dbReference type="NCBI Taxonomy" id="1517758"/>
    <lineage>
        <taxon>Bacteria</taxon>
        <taxon>Pseudomonadati</taxon>
        <taxon>Bacteroidota</taxon>
        <taxon>Saprospiria</taxon>
        <taxon>Saprospirales</taxon>
        <taxon>Lewinellaceae</taxon>
        <taxon>Neolewinella</taxon>
    </lineage>
</organism>
<gene>
    <name evidence="2" type="ORF">H9S92_09115</name>
</gene>
<accession>A0A923PMC3</accession>
<dbReference type="AlphaFoldDB" id="A0A923PMC3"/>